<dbReference type="InterPro" id="IPR023271">
    <property type="entry name" value="Aquaporin-like"/>
</dbReference>
<evidence type="ECO:0000313" key="11">
    <source>
        <dbReference type="EMBL" id="GMK58598.1"/>
    </source>
</evidence>
<feature type="transmembrane region" description="Helical" evidence="10">
    <location>
        <begin position="150"/>
        <end position="172"/>
    </location>
</feature>
<dbReference type="InterPro" id="IPR022357">
    <property type="entry name" value="MIP_CS"/>
</dbReference>
<evidence type="ECO:0000256" key="8">
    <source>
        <dbReference type="ARBA" id="ARBA00034651"/>
    </source>
</evidence>
<dbReference type="Proteomes" id="UP001222932">
    <property type="component" value="Unassembled WGS sequence"/>
</dbReference>
<evidence type="ECO:0000256" key="6">
    <source>
        <dbReference type="ARBA" id="ARBA00022989"/>
    </source>
</evidence>
<feature type="transmembrane region" description="Helical" evidence="10">
    <location>
        <begin position="70"/>
        <end position="89"/>
    </location>
</feature>
<feature type="transmembrane region" description="Helical" evidence="10">
    <location>
        <begin position="109"/>
        <end position="129"/>
    </location>
</feature>
<gene>
    <name evidence="11" type="ORF">CspeluHIS016_0600400</name>
</gene>
<dbReference type="GO" id="GO:0005886">
    <property type="term" value="C:plasma membrane"/>
    <property type="evidence" value="ECO:0007669"/>
    <property type="project" value="TreeGrafter"/>
</dbReference>
<keyword evidence="6 10" id="KW-1133">Transmembrane helix</keyword>
<dbReference type="SUPFAM" id="SSF81338">
    <property type="entry name" value="Aquaporin-like"/>
    <property type="match status" value="1"/>
</dbReference>
<evidence type="ECO:0000256" key="7">
    <source>
        <dbReference type="ARBA" id="ARBA00023136"/>
    </source>
</evidence>
<keyword evidence="5" id="KW-0677">Repeat</keyword>
<dbReference type="InterPro" id="IPR000425">
    <property type="entry name" value="MIP"/>
</dbReference>
<comment type="caution">
    <text evidence="11">The sequence shown here is derived from an EMBL/GenBank/DDBJ whole genome shotgun (WGS) entry which is preliminary data.</text>
</comment>
<evidence type="ECO:0000256" key="4">
    <source>
        <dbReference type="ARBA" id="ARBA00022692"/>
    </source>
</evidence>
<evidence type="ECO:0000256" key="1">
    <source>
        <dbReference type="ARBA" id="ARBA00004141"/>
    </source>
</evidence>
<comment type="subcellular location">
    <subcellularLocation>
        <location evidence="1">Membrane</location>
        <topology evidence="1">Multi-pass membrane protein</topology>
    </subcellularLocation>
</comment>
<accession>A0AAD3YDY8</accession>
<dbReference type="PANTHER" id="PTHR43829:SF9">
    <property type="entry name" value="AQUAPORIN-9"/>
    <property type="match status" value="1"/>
</dbReference>
<dbReference type="Pfam" id="PF00230">
    <property type="entry name" value="MIP"/>
    <property type="match status" value="1"/>
</dbReference>
<comment type="catalytic activity">
    <reaction evidence="8">
        <text>H2O(in) = H2O(out)</text>
        <dbReference type="Rhea" id="RHEA:29667"/>
        <dbReference type="ChEBI" id="CHEBI:15377"/>
    </reaction>
</comment>
<name>A0AAD3YDY8_9TREE</name>
<evidence type="ECO:0000256" key="5">
    <source>
        <dbReference type="ARBA" id="ARBA00022737"/>
    </source>
</evidence>
<reference evidence="11" key="2">
    <citation type="submission" date="2023-06" db="EMBL/GenBank/DDBJ databases">
        <authorList>
            <person name="Kobayashi Y."/>
            <person name="Kayamori A."/>
            <person name="Aoki K."/>
            <person name="Shiwa Y."/>
            <person name="Fujita N."/>
            <person name="Sugita T."/>
            <person name="Iwasaki W."/>
            <person name="Tanaka N."/>
            <person name="Takashima M."/>
        </authorList>
    </citation>
    <scope>NUCLEOTIDE SEQUENCE</scope>
    <source>
        <strain evidence="11">HIS016</strain>
    </source>
</reference>
<dbReference type="EMBL" id="BTCM01000006">
    <property type="protein sequence ID" value="GMK58598.1"/>
    <property type="molecule type" value="Genomic_DNA"/>
</dbReference>
<evidence type="ECO:0000256" key="10">
    <source>
        <dbReference type="SAM" id="Phobius"/>
    </source>
</evidence>
<dbReference type="PRINTS" id="PR00783">
    <property type="entry name" value="MINTRINSICP"/>
</dbReference>
<reference evidence="11" key="1">
    <citation type="journal article" date="2023" name="BMC Genomics">
        <title>Chromosome-level genome assemblies of Cutaneotrichosporon spp. (Trichosporonales, Basidiomycota) reveal imbalanced evolution between nucleotide sequences and chromosome synteny.</title>
        <authorList>
            <person name="Kobayashi Y."/>
            <person name="Kayamori A."/>
            <person name="Aoki K."/>
            <person name="Shiwa Y."/>
            <person name="Matsutani M."/>
            <person name="Fujita N."/>
            <person name="Sugita T."/>
            <person name="Iwasaki W."/>
            <person name="Tanaka N."/>
            <person name="Takashima M."/>
        </authorList>
    </citation>
    <scope>NUCLEOTIDE SEQUENCE</scope>
    <source>
        <strain evidence="11">HIS016</strain>
    </source>
</reference>
<feature type="transmembrane region" description="Helical" evidence="10">
    <location>
        <begin position="241"/>
        <end position="261"/>
    </location>
</feature>
<proteinExistence type="inferred from homology"/>
<sequence>MSTFNALERFDSLMFAKGCDFHEHAPLDSASAGMSTQVAILPVTLDAEAQRMTEAAGPLTIRVPPKLQPYLAEGFGTGVMILIGLISNIQSALTGDPEKPTTINDVAFAFGWGIALMAGLFITIDISGGHVNPAVTFTQALFRGFSWHRVLGYWAAQMIGTFLAACIVLGLYSQLLDQYEGRGVRTWRTATLFIIRPMAWESNINAFFNEVVATVLLFLGVAVATDPGAAGAWQMWSKALIMNWIFIAVNGCMGIHPGYALNPARDLGVRLACLAFGYTRELFTDRNCYWIWLCIIAPFFGGTLSTFLYDWVVRGRVEFTVPGLRRLICNRRGV</sequence>
<keyword evidence="7 10" id="KW-0472">Membrane</keyword>
<dbReference type="AlphaFoldDB" id="A0AAD3YDY8"/>
<dbReference type="InterPro" id="IPR050363">
    <property type="entry name" value="MIP/Aquaporin"/>
</dbReference>
<comment type="similarity">
    <text evidence="2 9">Belongs to the MIP/aquaporin (TC 1.A.8) family.</text>
</comment>
<feature type="transmembrane region" description="Helical" evidence="10">
    <location>
        <begin position="206"/>
        <end position="229"/>
    </location>
</feature>
<keyword evidence="4 9" id="KW-0812">Transmembrane</keyword>
<evidence type="ECO:0000256" key="2">
    <source>
        <dbReference type="ARBA" id="ARBA00006175"/>
    </source>
</evidence>
<evidence type="ECO:0000256" key="9">
    <source>
        <dbReference type="RuleBase" id="RU000477"/>
    </source>
</evidence>
<keyword evidence="3 9" id="KW-0813">Transport</keyword>
<dbReference type="GO" id="GO:0015254">
    <property type="term" value="F:glycerol channel activity"/>
    <property type="evidence" value="ECO:0007669"/>
    <property type="project" value="TreeGrafter"/>
</dbReference>
<dbReference type="Gene3D" id="1.20.1080.10">
    <property type="entry name" value="Glycerol uptake facilitator protein"/>
    <property type="match status" value="1"/>
</dbReference>
<dbReference type="PANTHER" id="PTHR43829">
    <property type="entry name" value="AQUAPORIN OR AQUAGLYCEROPORIN RELATED"/>
    <property type="match status" value="1"/>
</dbReference>
<evidence type="ECO:0000313" key="12">
    <source>
        <dbReference type="Proteomes" id="UP001222932"/>
    </source>
</evidence>
<evidence type="ECO:0008006" key="13">
    <source>
        <dbReference type="Google" id="ProtNLM"/>
    </source>
</evidence>
<feature type="transmembrane region" description="Helical" evidence="10">
    <location>
        <begin position="289"/>
        <end position="309"/>
    </location>
</feature>
<keyword evidence="12" id="KW-1185">Reference proteome</keyword>
<dbReference type="PROSITE" id="PS00221">
    <property type="entry name" value="MIP"/>
    <property type="match status" value="1"/>
</dbReference>
<organism evidence="11 12">
    <name type="scientific">Cutaneotrichosporon spelunceum</name>
    <dbReference type="NCBI Taxonomy" id="1672016"/>
    <lineage>
        <taxon>Eukaryota</taxon>
        <taxon>Fungi</taxon>
        <taxon>Dikarya</taxon>
        <taxon>Basidiomycota</taxon>
        <taxon>Agaricomycotina</taxon>
        <taxon>Tremellomycetes</taxon>
        <taxon>Trichosporonales</taxon>
        <taxon>Trichosporonaceae</taxon>
        <taxon>Cutaneotrichosporon</taxon>
    </lineage>
</organism>
<protein>
    <recommendedName>
        <fullName evidence="13">Aquaporin</fullName>
    </recommendedName>
</protein>
<evidence type="ECO:0000256" key="3">
    <source>
        <dbReference type="ARBA" id="ARBA00022448"/>
    </source>
</evidence>
<dbReference type="GO" id="GO:0015250">
    <property type="term" value="F:water channel activity"/>
    <property type="evidence" value="ECO:0007669"/>
    <property type="project" value="TreeGrafter"/>
</dbReference>